<keyword evidence="3" id="KW-0411">Iron-sulfur</keyword>
<dbReference type="EMBL" id="FO203522">
    <property type="protein sequence ID" value="CCO25495.1"/>
    <property type="molecule type" value="Genomic_DNA"/>
</dbReference>
<dbReference type="GO" id="GO:0016020">
    <property type="term" value="C:membrane"/>
    <property type="evidence" value="ECO:0007669"/>
    <property type="project" value="InterPro"/>
</dbReference>
<dbReference type="GO" id="GO:0051539">
    <property type="term" value="F:4 iron, 4 sulfur cluster binding"/>
    <property type="evidence" value="ECO:0007669"/>
    <property type="project" value="InterPro"/>
</dbReference>
<evidence type="ECO:0000313" key="6">
    <source>
        <dbReference type="Proteomes" id="UP000010808"/>
    </source>
</evidence>
<dbReference type="Proteomes" id="UP000010808">
    <property type="component" value="Chromosome"/>
</dbReference>
<dbReference type="SUPFAM" id="SSF46548">
    <property type="entry name" value="alpha-helical ferredoxin"/>
    <property type="match status" value="1"/>
</dbReference>
<accession>L0RH14</accession>
<feature type="domain" description="4Fe-4S ferredoxin-type" evidence="4">
    <location>
        <begin position="304"/>
        <end position="334"/>
    </location>
</feature>
<dbReference type="GO" id="GO:0046872">
    <property type="term" value="F:metal ion binding"/>
    <property type="evidence" value="ECO:0007669"/>
    <property type="project" value="UniProtKB-KW"/>
</dbReference>
<evidence type="ECO:0000313" key="5">
    <source>
        <dbReference type="EMBL" id="CCO25495.1"/>
    </source>
</evidence>
<evidence type="ECO:0000259" key="4">
    <source>
        <dbReference type="PROSITE" id="PS51379"/>
    </source>
</evidence>
<organism evidence="5 6">
    <name type="scientific">Maridesulfovibrio hydrothermalis AM13 = DSM 14728</name>
    <dbReference type="NCBI Taxonomy" id="1121451"/>
    <lineage>
        <taxon>Bacteria</taxon>
        <taxon>Pseudomonadati</taxon>
        <taxon>Thermodesulfobacteriota</taxon>
        <taxon>Desulfovibrionia</taxon>
        <taxon>Desulfovibrionales</taxon>
        <taxon>Desulfovibrionaceae</taxon>
        <taxon>Maridesulfovibrio</taxon>
    </lineage>
</organism>
<dbReference type="PATRIC" id="fig|1121451.3.peg.3432"/>
<sequence>MPCEVGYMLKINYSLESGVQKSVADISAPAELNIQVRNLVLKARKGQKISRGEIIAEHPSKFGGACHAAASGKAVKVNYHHLTIKCDGGESAVEPVDVQSMGPGKELLRTLQGLGIDVAPLSSRTETLVINGLNSEPGISVSEQLLRDEKEILEAGLRLAETLITPMHTALAVAYGSSFSLHGAQTAYVKPKYPRSLDALTVKAVTGKEYPEDTKILSIMDLYDLGLVAKYGLPVTSTIMTISGKNYRVALGTPIRHLLSELDIKVQSGDKVVLGGPFRGEAVYSLDEGVKKGDYGLFVISADEFPSIEDATCINCGECVLSCPARILPNMISRYAEYERFEMAEKYNLNSCFECGLCSFNCTVRRPILQYIRFAKDQLRTGGV</sequence>
<dbReference type="GO" id="GO:0009055">
    <property type="term" value="F:electron transfer activity"/>
    <property type="evidence" value="ECO:0007669"/>
    <property type="project" value="InterPro"/>
</dbReference>
<dbReference type="PANTHER" id="PTHR43034">
    <property type="entry name" value="ION-TRANSLOCATING OXIDOREDUCTASE COMPLEX SUBUNIT C"/>
    <property type="match status" value="1"/>
</dbReference>
<name>L0RH14_9BACT</name>
<evidence type="ECO:0000256" key="2">
    <source>
        <dbReference type="ARBA" id="ARBA00023004"/>
    </source>
</evidence>
<dbReference type="InterPro" id="IPR017896">
    <property type="entry name" value="4Fe4S_Fe-S-bd"/>
</dbReference>
<dbReference type="AlphaFoldDB" id="L0RH14"/>
<dbReference type="PROSITE" id="PS51379">
    <property type="entry name" value="4FE4S_FER_2"/>
    <property type="match status" value="1"/>
</dbReference>
<evidence type="ECO:0000256" key="1">
    <source>
        <dbReference type="ARBA" id="ARBA00022723"/>
    </source>
</evidence>
<dbReference type="InterPro" id="IPR010208">
    <property type="entry name" value="Ion_transpt_RnfC/RsxC"/>
</dbReference>
<dbReference type="KEGG" id="dhy:DESAM_23228"/>
<dbReference type="Pfam" id="PF13237">
    <property type="entry name" value="Fer4_10"/>
    <property type="match status" value="1"/>
</dbReference>
<dbReference type="InterPro" id="IPR037225">
    <property type="entry name" value="Nuo51_FMN-bd_sf"/>
</dbReference>
<dbReference type="Gene3D" id="3.30.70.20">
    <property type="match status" value="1"/>
</dbReference>
<evidence type="ECO:0000256" key="3">
    <source>
        <dbReference type="ARBA" id="ARBA00023014"/>
    </source>
</evidence>
<dbReference type="STRING" id="1121451.DESAM_23228"/>
<dbReference type="SUPFAM" id="SSF142019">
    <property type="entry name" value="Nqo1 FMN-binding domain-like"/>
    <property type="match status" value="1"/>
</dbReference>
<dbReference type="HOGENOM" id="CLU_010808_6_0_7"/>
<dbReference type="eggNOG" id="COG4656">
    <property type="taxonomic scope" value="Bacteria"/>
</dbReference>
<protein>
    <submittedName>
        <fullName evidence="5">Putative Electron transport complex protein RnfC</fullName>
    </submittedName>
</protein>
<dbReference type="PROSITE" id="PS00198">
    <property type="entry name" value="4FE4S_FER_1"/>
    <property type="match status" value="1"/>
</dbReference>
<keyword evidence="1" id="KW-0479">Metal-binding</keyword>
<proteinExistence type="predicted"/>
<keyword evidence="2" id="KW-0408">Iron</keyword>
<reference evidence="5 6" key="1">
    <citation type="submission" date="2012-10" db="EMBL/GenBank/DDBJ databases">
        <authorList>
            <person name="Genoscope - CEA"/>
        </authorList>
    </citation>
    <scope>NUCLEOTIDE SEQUENCE [LARGE SCALE GENOMIC DNA]</scope>
    <source>
        <strain evidence="6">AM13 / DSM 14728</strain>
    </source>
</reference>
<keyword evidence="6" id="KW-1185">Reference proteome</keyword>
<dbReference type="InterPro" id="IPR017900">
    <property type="entry name" value="4Fe4S_Fe_S_CS"/>
</dbReference>
<gene>
    <name evidence="5" type="ORF">DESAM_23228</name>
</gene>
<dbReference type="PANTHER" id="PTHR43034:SF2">
    <property type="entry name" value="ION-TRANSLOCATING OXIDOREDUCTASE COMPLEX SUBUNIT C"/>
    <property type="match status" value="1"/>
</dbReference>